<dbReference type="KEGG" id="hgl:101709375"/>
<dbReference type="GeneTree" id="ENSGT00390000001862"/>
<evidence type="ECO:0000313" key="2">
    <source>
        <dbReference type="EMBL" id="EHA98211.1"/>
    </source>
</evidence>
<feature type="signal peptide" evidence="1">
    <location>
        <begin position="1"/>
        <end position="21"/>
    </location>
</feature>
<dbReference type="GeneID" id="101709375"/>
<dbReference type="Pfam" id="PF17333">
    <property type="entry name" value="DEFB136"/>
    <property type="match status" value="1"/>
</dbReference>
<dbReference type="OMA" id="WVAFCHN"/>
<dbReference type="eggNOG" id="ENOG502R7G8">
    <property type="taxonomic scope" value="Eukaryota"/>
</dbReference>
<dbReference type="STRING" id="10181.G5AMF1"/>
<dbReference type="EMBL" id="JH165996">
    <property type="protein sequence ID" value="EHA98211.1"/>
    <property type="molecule type" value="Genomic_DNA"/>
</dbReference>
<gene>
    <name evidence="5" type="primary">Defb136</name>
    <name evidence="2" type="ORF">GW7_15129</name>
</gene>
<evidence type="ECO:0000256" key="1">
    <source>
        <dbReference type="SAM" id="SignalP"/>
    </source>
</evidence>
<dbReference type="InterPro" id="IPR035307">
    <property type="entry name" value="DEFB136/42"/>
</dbReference>
<dbReference type="CTD" id="613210"/>
<proteinExistence type="predicted"/>
<feature type="chain" id="PRO_5044732493" evidence="1">
    <location>
        <begin position="22"/>
        <end position="75"/>
    </location>
</feature>
<dbReference type="GO" id="GO:0050830">
    <property type="term" value="P:defense response to Gram-positive bacterium"/>
    <property type="evidence" value="ECO:0007669"/>
    <property type="project" value="Ensembl"/>
</dbReference>
<reference evidence="5" key="2">
    <citation type="submission" date="2025-04" db="UniProtKB">
        <authorList>
            <consortium name="RefSeq"/>
        </authorList>
    </citation>
    <scope>IDENTIFICATION</scope>
</reference>
<dbReference type="GO" id="GO:0140367">
    <property type="term" value="P:antibacterial innate immune response"/>
    <property type="evidence" value="ECO:0007669"/>
    <property type="project" value="Ensembl"/>
</dbReference>
<dbReference type="PANTHER" id="PTHR39413:SF1">
    <property type="entry name" value="DEFENSIN BETA 136"/>
    <property type="match status" value="1"/>
</dbReference>
<dbReference type="Proteomes" id="UP000694906">
    <property type="component" value="Unplaced"/>
</dbReference>
<dbReference type="RefSeq" id="XP_004848541.1">
    <property type="nucleotide sequence ID" value="XM_004848484.1"/>
</dbReference>
<name>G5AMF1_HETGA</name>
<dbReference type="OrthoDB" id="9829371at2759"/>
<keyword evidence="4" id="KW-1185">Reference proteome</keyword>
<dbReference type="GO" id="GO:0050829">
    <property type="term" value="P:defense response to Gram-negative bacterium"/>
    <property type="evidence" value="ECO:0007669"/>
    <property type="project" value="Ensembl"/>
</dbReference>
<accession>G5AMF1</accession>
<reference evidence="2 3" key="1">
    <citation type="journal article" date="2011" name="Nature">
        <title>Genome sequencing reveals insights into physiology and longevity of the naked mole rat.</title>
        <authorList>
            <person name="Kim E.B."/>
            <person name="Fang X."/>
            <person name="Fushan A.A."/>
            <person name="Huang Z."/>
            <person name="Lobanov A.V."/>
            <person name="Han L."/>
            <person name="Marino S.M."/>
            <person name="Sun X."/>
            <person name="Turanov A.A."/>
            <person name="Yang P."/>
            <person name="Yim S.H."/>
            <person name="Zhao X."/>
            <person name="Kasaikina M.V."/>
            <person name="Stoletzki N."/>
            <person name="Peng C."/>
            <person name="Polak P."/>
            <person name="Xiong Z."/>
            <person name="Kiezun A."/>
            <person name="Zhu Y."/>
            <person name="Chen Y."/>
            <person name="Kryukov G.V."/>
            <person name="Zhang Q."/>
            <person name="Peshkin L."/>
            <person name="Yang L."/>
            <person name="Bronson R.T."/>
            <person name="Buffenstein R."/>
            <person name="Wang B."/>
            <person name="Han C."/>
            <person name="Li Q."/>
            <person name="Chen L."/>
            <person name="Zhao W."/>
            <person name="Sunyaev S.R."/>
            <person name="Park T.J."/>
            <person name="Zhang G."/>
            <person name="Wang J."/>
            <person name="Gladyshev V.N."/>
        </authorList>
    </citation>
    <scope>NUCLEOTIDE SEQUENCE [LARGE SCALE GENOMIC DNA]</scope>
</reference>
<evidence type="ECO:0000313" key="3">
    <source>
        <dbReference type="Proteomes" id="UP000006813"/>
    </source>
</evidence>
<organism evidence="2 3">
    <name type="scientific">Heterocephalus glaber</name>
    <name type="common">Naked mole rat</name>
    <dbReference type="NCBI Taxonomy" id="10181"/>
    <lineage>
        <taxon>Eukaryota</taxon>
        <taxon>Metazoa</taxon>
        <taxon>Chordata</taxon>
        <taxon>Craniata</taxon>
        <taxon>Vertebrata</taxon>
        <taxon>Euteleostomi</taxon>
        <taxon>Mammalia</taxon>
        <taxon>Eutheria</taxon>
        <taxon>Euarchontoglires</taxon>
        <taxon>Glires</taxon>
        <taxon>Rodentia</taxon>
        <taxon>Hystricomorpha</taxon>
        <taxon>Bathyergidae</taxon>
        <taxon>Heterocephalus</taxon>
    </lineage>
</organism>
<evidence type="ECO:0000313" key="5">
    <source>
        <dbReference type="RefSeq" id="XP_004848541.1"/>
    </source>
</evidence>
<dbReference type="PANTHER" id="PTHR39413">
    <property type="entry name" value="BETA-DEFENSIN 136"/>
    <property type="match status" value="1"/>
</dbReference>
<sequence length="75" mass="8269">MSLRLSGLLLFLVVALPSGSGLYGNQGVKVRTCTKLEGVCFFGFKPGWTWVAYCHNIMSCCTQNKIFLPPQSKQP</sequence>
<dbReference type="InParanoid" id="G5AMF1"/>
<dbReference type="Proteomes" id="UP000006813">
    <property type="component" value="Unassembled WGS sequence"/>
</dbReference>
<dbReference type="AlphaFoldDB" id="G5AMF1"/>
<keyword evidence="1" id="KW-0732">Signal</keyword>
<dbReference type="GO" id="GO:0061760">
    <property type="term" value="P:antifungal innate immune response"/>
    <property type="evidence" value="ECO:0007669"/>
    <property type="project" value="Ensembl"/>
</dbReference>
<protein>
    <submittedName>
        <fullName evidence="2 5">Beta-defensin 136</fullName>
    </submittedName>
</protein>
<evidence type="ECO:0000313" key="4">
    <source>
        <dbReference type="Proteomes" id="UP000694906"/>
    </source>
</evidence>
<dbReference type="GO" id="GO:0001530">
    <property type="term" value="F:lipopolysaccharide binding"/>
    <property type="evidence" value="ECO:0007669"/>
    <property type="project" value="Ensembl"/>
</dbReference>